<dbReference type="Proteomes" id="UP001589870">
    <property type="component" value="Unassembled WGS sequence"/>
</dbReference>
<reference evidence="3 4" key="1">
    <citation type="submission" date="2024-09" db="EMBL/GenBank/DDBJ databases">
        <authorList>
            <person name="Sun Q."/>
            <person name="Mori K."/>
        </authorList>
    </citation>
    <scope>NUCLEOTIDE SEQUENCE [LARGE SCALE GENOMIC DNA]</scope>
    <source>
        <strain evidence="3 4">TBRC 1851</strain>
    </source>
</reference>
<keyword evidence="1" id="KW-0472">Membrane</keyword>
<proteinExistence type="predicted"/>
<dbReference type="InterPro" id="IPR005530">
    <property type="entry name" value="SPW"/>
</dbReference>
<protein>
    <submittedName>
        <fullName evidence="3">SPW repeat protein</fullName>
    </submittedName>
</protein>
<dbReference type="Pfam" id="PF03779">
    <property type="entry name" value="SPW"/>
    <property type="match status" value="1"/>
</dbReference>
<feature type="transmembrane region" description="Helical" evidence="1">
    <location>
        <begin position="55"/>
        <end position="77"/>
    </location>
</feature>
<name>A0ABV6UC45_9ACTN</name>
<feature type="domain" description="SPW repeat-containing integral membrane" evidence="2">
    <location>
        <begin position="32"/>
        <end position="105"/>
    </location>
</feature>
<keyword evidence="1" id="KW-1133">Transmembrane helix</keyword>
<dbReference type="EMBL" id="JBHMQT010000057">
    <property type="protein sequence ID" value="MFC0865699.1"/>
    <property type="molecule type" value="Genomic_DNA"/>
</dbReference>
<evidence type="ECO:0000313" key="3">
    <source>
        <dbReference type="EMBL" id="MFC0865699.1"/>
    </source>
</evidence>
<evidence type="ECO:0000256" key="1">
    <source>
        <dbReference type="SAM" id="Phobius"/>
    </source>
</evidence>
<organism evidence="3 4">
    <name type="scientific">Sphaerimonospora cavernae</name>
    <dbReference type="NCBI Taxonomy" id="1740611"/>
    <lineage>
        <taxon>Bacteria</taxon>
        <taxon>Bacillati</taxon>
        <taxon>Actinomycetota</taxon>
        <taxon>Actinomycetes</taxon>
        <taxon>Streptosporangiales</taxon>
        <taxon>Streptosporangiaceae</taxon>
        <taxon>Sphaerimonospora</taxon>
    </lineage>
</organism>
<feature type="transmembrane region" description="Helical" evidence="1">
    <location>
        <begin position="31"/>
        <end position="49"/>
    </location>
</feature>
<gene>
    <name evidence="3" type="ORF">ACFHYQ_25715</name>
</gene>
<feature type="transmembrane region" description="Helical" evidence="1">
    <location>
        <begin position="84"/>
        <end position="104"/>
    </location>
</feature>
<keyword evidence="1" id="KW-0812">Transmembrane</keyword>
<accession>A0ABV6UC45</accession>
<dbReference type="RefSeq" id="WP_394303708.1">
    <property type="nucleotide sequence ID" value="NZ_JBHMQT010000057.1"/>
</dbReference>
<sequence length="178" mass="18468">MVRPTGLEHHPDLAELRQTYDRVGSTTPAQIVDGLTFLSGLYLALSPWIVGFQRFSGLAVSNLIVGLSVAALALACASAFGRTYGISWLLPLLGIWTLVSPWLVRGGRTLTPGTTPGMPGTPGLPGRAASALTAGTIWNNVATGVIILLLGAAALAMALAFRGGQGRGERAGHRPGSW</sequence>
<feature type="transmembrane region" description="Helical" evidence="1">
    <location>
        <begin position="141"/>
        <end position="161"/>
    </location>
</feature>
<comment type="caution">
    <text evidence="3">The sequence shown here is derived from an EMBL/GenBank/DDBJ whole genome shotgun (WGS) entry which is preliminary data.</text>
</comment>
<evidence type="ECO:0000313" key="4">
    <source>
        <dbReference type="Proteomes" id="UP001589870"/>
    </source>
</evidence>
<keyword evidence="4" id="KW-1185">Reference proteome</keyword>
<evidence type="ECO:0000259" key="2">
    <source>
        <dbReference type="Pfam" id="PF03779"/>
    </source>
</evidence>